<name>A0A8J8TD77_9ARCH</name>
<dbReference type="AlphaFoldDB" id="A0A8J8TD77"/>
<dbReference type="Gene3D" id="3.40.50.1000">
    <property type="entry name" value="HAD superfamily/HAD-like"/>
    <property type="match status" value="1"/>
</dbReference>
<evidence type="ECO:0000256" key="2">
    <source>
        <dbReference type="ARBA" id="ARBA00005135"/>
    </source>
</evidence>
<comment type="caution">
    <text evidence="9">The sequence shown here is derived from an EMBL/GenBank/DDBJ whole genome shotgun (WGS) entry which is preliminary data.</text>
</comment>
<evidence type="ECO:0000256" key="7">
    <source>
        <dbReference type="ARBA" id="ARBA00022842"/>
    </source>
</evidence>
<keyword evidence="7" id="KW-0460">Magnesium</keyword>
<dbReference type="GO" id="GO:0036424">
    <property type="term" value="F:L-phosphoserine phosphatase activity"/>
    <property type="evidence" value="ECO:0007669"/>
    <property type="project" value="TreeGrafter"/>
</dbReference>
<keyword evidence="6" id="KW-0378">Hydrolase</keyword>
<dbReference type="Proteomes" id="UP000752814">
    <property type="component" value="Unassembled WGS sequence"/>
</dbReference>
<keyword evidence="4" id="KW-0028">Amino-acid biosynthesis</keyword>
<sequence>MAAESNSFMSNSLTKYDLAVFDMDGVLVNYSSSWSWINKELGIDNSSDFKAYLNKEIDDEEFMRRDIQRWMDKYPGITVDDVAKILENVPVINGIRETVRRLHWFDIKCIIISGGLMATAARIAKECGFDAYIANDLDRDIDGFLTGDGISNVDLKDKGRYVVKFQEKYNTTKRRTFAIGNSFSDLPMFRECSFGIAFNPIDEKIVEGADAVVKSETIADILPYVIQE</sequence>
<dbReference type="EC" id="3.1.3.3" evidence="3"/>
<evidence type="ECO:0000256" key="6">
    <source>
        <dbReference type="ARBA" id="ARBA00022801"/>
    </source>
</evidence>
<keyword evidence="5" id="KW-0479">Metal-binding</keyword>
<dbReference type="PANTHER" id="PTHR43344:SF2">
    <property type="entry name" value="PHOSPHOSERINE PHOSPHATASE"/>
    <property type="match status" value="1"/>
</dbReference>
<evidence type="ECO:0000256" key="8">
    <source>
        <dbReference type="ARBA" id="ARBA00023299"/>
    </source>
</evidence>
<keyword evidence="8" id="KW-0718">Serine biosynthesis</keyword>
<dbReference type="InterPro" id="IPR036412">
    <property type="entry name" value="HAD-like_sf"/>
</dbReference>
<evidence type="ECO:0000313" key="9">
    <source>
        <dbReference type="EMBL" id="TQS81947.1"/>
    </source>
</evidence>
<comment type="cofactor">
    <cofactor evidence="1">
        <name>Mg(2+)</name>
        <dbReference type="ChEBI" id="CHEBI:18420"/>
    </cofactor>
</comment>
<evidence type="ECO:0000256" key="1">
    <source>
        <dbReference type="ARBA" id="ARBA00001946"/>
    </source>
</evidence>
<dbReference type="PANTHER" id="PTHR43344">
    <property type="entry name" value="PHOSPHOSERINE PHOSPHATASE"/>
    <property type="match status" value="1"/>
</dbReference>
<reference evidence="9" key="1">
    <citation type="submission" date="2016-03" db="EMBL/GenBank/DDBJ databases">
        <authorList>
            <person name="Borrel G."/>
            <person name="Mccann A."/>
            <person name="O'Toole P.W."/>
        </authorList>
    </citation>
    <scope>NUCLEOTIDE SEQUENCE</scope>
    <source>
        <strain evidence="9">183</strain>
    </source>
</reference>
<comment type="pathway">
    <text evidence="2">Amino-acid biosynthesis; L-serine biosynthesis; L-serine from 3-phospho-D-glycerate: step 3/3.</text>
</comment>
<organism evidence="9 10">
    <name type="scientific">Candidatus Methanomassiliicoccus intestinalis</name>
    <dbReference type="NCBI Taxonomy" id="1406512"/>
    <lineage>
        <taxon>Archaea</taxon>
        <taxon>Methanobacteriati</taxon>
        <taxon>Thermoplasmatota</taxon>
        <taxon>Thermoplasmata</taxon>
        <taxon>Methanomassiliicoccales</taxon>
        <taxon>Methanomassiliicoccaceae</taxon>
        <taxon>Methanomassiliicoccus</taxon>
    </lineage>
</organism>
<evidence type="ECO:0000256" key="3">
    <source>
        <dbReference type="ARBA" id="ARBA00012640"/>
    </source>
</evidence>
<dbReference type="RefSeq" id="WP_400256505.1">
    <property type="nucleotide sequence ID" value="NZ_CAYAYE010000019.1"/>
</dbReference>
<dbReference type="InterPro" id="IPR023214">
    <property type="entry name" value="HAD_sf"/>
</dbReference>
<dbReference type="SUPFAM" id="SSF56784">
    <property type="entry name" value="HAD-like"/>
    <property type="match status" value="1"/>
</dbReference>
<dbReference type="GO" id="GO:0006564">
    <property type="term" value="P:L-serine biosynthetic process"/>
    <property type="evidence" value="ECO:0007669"/>
    <property type="project" value="UniProtKB-KW"/>
</dbReference>
<accession>A0A8J8TD77</accession>
<dbReference type="NCBIfam" id="TIGR01488">
    <property type="entry name" value="HAD-SF-IB"/>
    <property type="match status" value="1"/>
</dbReference>
<evidence type="ECO:0000256" key="5">
    <source>
        <dbReference type="ARBA" id="ARBA00022723"/>
    </source>
</evidence>
<dbReference type="GO" id="GO:0000287">
    <property type="term" value="F:magnesium ion binding"/>
    <property type="evidence" value="ECO:0007669"/>
    <property type="project" value="TreeGrafter"/>
</dbReference>
<proteinExistence type="predicted"/>
<dbReference type="InterPro" id="IPR050582">
    <property type="entry name" value="HAD-like_SerB"/>
</dbReference>
<dbReference type="Pfam" id="PF12710">
    <property type="entry name" value="HAD"/>
    <property type="match status" value="1"/>
</dbReference>
<evidence type="ECO:0000256" key="4">
    <source>
        <dbReference type="ARBA" id="ARBA00022605"/>
    </source>
</evidence>
<evidence type="ECO:0000313" key="10">
    <source>
        <dbReference type="Proteomes" id="UP000752814"/>
    </source>
</evidence>
<gene>
    <name evidence="9" type="ORF">A3207_09040</name>
</gene>
<protein>
    <recommendedName>
        <fullName evidence="3">phosphoserine phosphatase</fullName>
        <ecNumber evidence="3">3.1.3.3</ecNumber>
    </recommendedName>
</protein>
<dbReference type="GO" id="GO:0005737">
    <property type="term" value="C:cytoplasm"/>
    <property type="evidence" value="ECO:0007669"/>
    <property type="project" value="TreeGrafter"/>
</dbReference>
<dbReference type="EMBL" id="LVVT01000019">
    <property type="protein sequence ID" value="TQS81947.1"/>
    <property type="molecule type" value="Genomic_DNA"/>
</dbReference>